<gene>
    <name evidence="1" type="primary">ORF221418</name>
</gene>
<proteinExistence type="predicted"/>
<protein>
    <submittedName>
        <fullName evidence="1">Uncharacterized protein</fullName>
    </submittedName>
</protein>
<organism evidence="1">
    <name type="scientific">Arion vulgaris</name>
    <dbReference type="NCBI Taxonomy" id="1028688"/>
    <lineage>
        <taxon>Eukaryota</taxon>
        <taxon>Metazoa</taxon>
        <taxon>Spiralia</taxon>
        <taxon>Lophotrochozoa</taxon>
        <taxon>Mollusca</taxon>
        <taxon>Gastropoda</taxon>
        <taxon>Heterobranchia</taxon>
        <taxon>Euthyneura</taxon>
        <taxon>Panpulmonata</taxon>
        <taxon>Eupulmonata</taxon>
        <taxon>Stylommatophora</taxon>
        <taxon>Helicina</taxon>
        <taxon>Arionoidea</taxon>
        <taxon>Arionidae</taxon>
        <taxon>Arion</taxon>
    </lineage>
</organism>
<dbReference type="EMBL" id="HACG01052630">
    <property type="protein sequence ID" value="CEK99501.1"/>
    <property type="molecule type" value="Transcribed_RNA"/>
</dbReference>
<dbReference type="AlphaFoldDB" id="A0A0B7C4H2"/>
<sequence length="49" mass="5659">KVLQESLVLDCEMCERAVLENGKLQTVVACMLYRNLCKFMKDLKLNKPV</sequence>
<reference evidence="1" key="1">
    <citation type="submission" date="2014-12" db="EMBL/GenBank/DDBJ databases">
        <title>Insight into the proteome of Arion vulgaris.</title>
        <authorList>
            <person name="Aradska J."/>
            <person name="Bulat T."/>
            <person name="Smidak R."/>
            <person name="Sarate P."/>
            <person name="Gangsoo J."/>
            <person name="Sialana F."/>
            <person name="Bilban M."/>
            <person name="Lubec G."/>
        </authorList>
    </citation>
    <scope>NUCLEOTIDE SEQUENCE</scope>
    <source>
        <tissue evidence="1">Skin</tissue>
    </source>
</reference>
<name>A0A0B7C4H2_9EUPU</name>
<feature type="non-terminal residue" evidence="1">
    <location>
        <position position="1"/>
    </location>
</feature>
<accession>A0A0B7C4H2</accession>
<evidence type="ECO:0000313" key="1">
    <source>
        <dbReference type="EMBL" id="CEK99501.1"/>
    </source>
</evidence>